<dbReference type="PROSITE" id="PS00113">
    <property type="entry name" value="ADENYLATE_KINASE"/>
    <property type="match status" value="1"/>
</dbReference>
<dbReference type="Proteomes" id="UP001381693">
    <property type="component" value="Unassembled WGS sequence"/>
</dbReference>
<dbReference type="InterPro" id="IPR007862">
    <property type="entry name" value="Adenylate_kinase_lid-dom"/>
</dbReference>
<dbReference type="Pfam" id="PF05191">
    <property type="entry name" value="ADK_lid"/>
    <property type="match status" value="1"/>
</dbReference>
<keyword evidence="7" id="KW-1185">Reference proteome</keyword>
<organism evidence="6 7">
    <name type="scientific">Halocaridina rubra</name>
    <name type="common">Hawaiian red shrimp</name>
    <dbReference type="NCBI Taxonomy" id="373956"/>
    <lineage>
        <taxon>Eukaryota</taxon>
        <taxon>Metazoa</taxon>
        <taxon>Ecdysozoa</taxon>
        <taxon>Arthropoda</taxon>
        <taxon>Crustacea</taxon>
        <taxon>Multicrustacea</taxon>
        <taxon>Malacostraca</taxon>
        <taxon>Eumalacostraca</taxon>
        <taxon>Eucarida</taxon>
        <taxon>Decapoda</taxon>
        <taxon>Pleocyemata</taxon>
        <taxon>Caridea</taxon>
        <taxon>Atyoidea</taxon>
        <taxon>Atyidae</taxon>
        <taxon>Halocaridina</taxon>
    </lineage>
</organism>
<dbReference type="GO" id="GO:0004017">
    <property type="term" value="F:AMP kinase activity"/>
    <property type="evidence" value="ECO:0007669"/>
    <property type="project" value="InterPro"/>
</dbReference>
<dbReference type="SUPFAM" id="SSF52540">
    <property type="entry name" value="P-loop containing nucleoside triphosphate hydrolases"/>
    <property type="match status" value="1"/>
</dbReference>
<dbReference type="EMBL" id="JAXCGZ010006624">
    <property type="protein sequence ID" value="KAK7079639.1"/>
    <property type="molecule type" value="Genomic_DNA"/>
</dbReference>
<protein>
    <submittedName>
        <fullName evidence="6">GTP:AMP phosphotransferase ak3, mitochondrial</fullName>
    </submittedName>
</protein>
<evidence type="ECO:0000313" key="6">
    <source>
        <dbReference type="EMBL" id="KAK7079639.1"/>
    </source>
</evidence>
<keyword evidence="3 4" id="KW-0418">Kinase</keyword>
<feature type="domain" description="Adenylate kinase active site lid" evidence="5">
    <location>
        <begin position="125"/>
        <end position="145"/>
    </location>
</feature>
<dbReference type="AlphaFoldDB" id="A0AAN8XK03"/>
<dbReference type="Gene3D" id="3.40.50.300">
    <property type="entry name" value="P-loop containing nucleotide triphosphate hydrolases"/>
    <property type="match status" value="1"/>
</dbReference>
<proteinExistence type="inferred from homology"/>
<evidence type="ECO:0000313" key="7">
    <source>
        <dbReference type="Proteomes" id="UP001381693"/>
    </source>
</evidence>
<evidence type="ECO:0000256" key="4">
    <source>
        <dbReference type="RuleBase" id="RU003330"/>
    </source>
</evidence>
<dbReference type="InterPro" id="IPR033690">
    <property type="entry name" value="Adenylat_kinase_CS"/>
</dbReference>
<evidence type="ECO:0000256" key="2">
    <source>
        <dbReference type="ARBA" id="ARBA00022741"/>
    </source>
</evidence>
<dbReference type="InterPro" id="IPR000850">
    <property type="entry name" value="Adenylat/UMP-CMP_kin"/>
</dbReference>
<feature type="non-terminal residue" evidence="6">
    <location>
        <position position="145"/>
    </location>
</feature>
<keyword evidence="1 4" id="KW-0808">Transferase</keyword>
<dbReference type="PANTHER" id="PTHR23359">
    <property type="entry name" value="NUCLEOTIDE KINASE"/>
    <property type="match status" value="1"/>
</dbReference>
<reference evidence="6 7" key="1">
    <citation type="submission" date="2023-11" db="EMBL/GenBank/DDBJ databases">
        <title>Halocaridina rubra genome assembly.</title>
        <authorList>
            <person name="Smith C."/>
        </authorList>
    </citation>
    <scope>NUCLEOTIDE SEQUENCE [LARGE SCALE GENOMIC DNA]</scope>
    <source>
        <strain evidence="6">EP-1</strain>
        <tissue evidence="6">Whole</tissue>
    </source>
</reference>
<dbReference type="PRINTS" id="PR00094">
    <property type="entry name" value="ADENYLTKNASE"/>
</dbReference>
<dbReference type="GO" id="GO:0005524">
    <property type="term" value="F:ATP binding"/>
    <property type="evidence" value="ECO:0007669"/>
    <property type="project" value="InterPro"/>
</dbReference>
<comment type="similarity">
    <text evidence="4">Belongs to the adenylate kinase family.</text>
</comment>
<dbReference type="CDD" id="cd01428">
    <property type="entry name" value="ADK"/>
    <property type="match status" value="1"/>
</dbReference>
<evidence type="ECO:0000256" key="1">
    <source>
        <dbReference type="ARBA" id="ARBA00022679"/>
    </source>
</evidence>
<evidence type="ECO:0000256" key="3">
    <source>
        <dbReference type="ARBA" id="ARBA00022777"/>
    </source>
</evidence>
<gene>
    <name evidence="6" type="primary">AK3_2</name>
    <name evidence="6" type="ORF">SK128_016754</name>
</gene>
<dbReference type="HAMAP" id="MF_00235">
    <property type="entry name" value="Adenylate_kinase_Adk"/>
    <property type="match status" value="1"/>
</dbReference>
<dbReference type="InterPro" id="IPR027417">
    <property type="entry name" value="P-loop_NTPase"/>
</dbReference>
<name>A0AAN8XK03_HALRR</name>
<dbReference type="Pfam" id="PF00406">
    <property type="entry name" value="ADK"/>
    <property type="match status" value="1"/>
</dbReference>
<keyword evidence="2" id="KW-0547">Nucleotide-binding</keyword>
<accession>A0AAN8XK03</accession>
<sequence length="145" mass="16214">MSKVFKMIILGAPGSGKGTISSRIVRDFGLKHLSSGDLLRSQIISKTDLGLKAQTYMKDGKLVPDDVMVKLISSELAKINIPTWLLDGFPRTQPQAEALTQHERLDLVLSLEVPHEIIIDRLKCRWTHLPSGRIYNTDFNPPKVP</sequence>
<evidence type="ECO:0000259" key="5">
    <source>
        <dbReference type="Pfam" id="PF05191"/>
    </source>
</evidence>
<comment type="caution">
    <text evidence="6">The sequence shown here is derived from an EMBL/GenBank/DDBJ whole genome shotgun (WGS) entry which is preliminary data.</text>
</comment>